<reference evidence="2 3" key="1">
    <citation type="submission" date="2015-12" db="EMBL/GenBank/DDBJ databases">
        <title>Genome sequence of the marine Rhodobacteraceae strain O3.65, Candidatus Tritonibacter horizontis.</title>
        <authorList>
            <person name="Poehlein A."/>
            <person name="Giebel H.A."/>
            <person name="Voget S."/>
            <person name="Brinkhoff T."/>
        </authorList>
    </citation>
    <scope>NUCLEOTIDE SEQUENCE [LARGE SCALE GENOMIC DNA]</scope>
    <source>
        <strain evidence="2 3">O3.65</strain>
    </source>
</reference>
<comment type="caution">
    <text evidence="2">The sequence shown here is derived from an EMBL/GenBank/DDBJ whole genome shotgun (WGS) entry which is preliminary data.</text>
</comment>
<accession>A0A132BVF1</accession>
<evidence type="ECO:0000313" key="3">
    <source>
        <dbReference type="Proteomes" id="UP000068382"/>
    </source>
</evidence>
<protein>
    <submittedName>
        <fullName evidence="2">Tetratricopeptide repeat protein</fullName>
    </submittedName>
</protein>
<dbReference type="PROSITE" id="PS51257">
    <property type="entry name" value="PROKAR_LIPOPROTEIN"/>
    <property type="match status" value="1"/>
</dbReference>
<dbReference type="AlphaFoldDB" id="A0A132BVF1"/>
<dbReference type="InterPro" id="IPR011990">
    <property type="entry name" value="TPR-like_helical_dom_sf"/>
</dbReference>
<dbReference type="SUPFAM" id="SSF48452">
    <property type="entry name" value="TPR-like"/>
    <property type="match status" value="1"/>
</dbReference>
<proteinExistence type="predicted"/>
<dbReference type="InterPro" id="IPR019734">
    <property type="entry name" value="TPR_rpt"/>
</dbReference>
<feature type="chain" id="PRO_5007288609" evidence="1">
    <location>
        <begin position="28"/>
        <end position="201"/>
    </location>
</feature>
<dbReference type="Proteomes" id="UP000068382">
    <property type="component" value="Unassembled WGS sequence"/>
</dbReference>
<dbReference type="SMART" id="SM00028">
    <property type="entry name" value="TPR"/>
    <property type="match status" value="2"/>
</dbReference>
<evidence type="ECO:0000256" key="1">
    <source>
        <dbReference type="SAM" id="SignalP"/>
    </source>
</evidence>
<feature type="signal peptide" evidence="1">
    <location>
        <begin position="1"/>
        <end position="27"/>
    </location>
</feature>
<keyword evidence="1" id="KW-0732">Signal</keyword>
<dbReference type="Gene3D" id="1.25.40.10">
    <property type="entry name" value="Tetratricopeptide repeat domain"/>
    <property type="match status" value="1"/>
</dbReference>
<keyword evidence="3" id="KW-1185">Reference proteome</keyword>
<name>A0A132BVF1_9RHOB</name>
<sequence>MTFRTWRTHLFRLVPPAAAASASALVAACVLGSGDGVLNGKGDRVWAPGVDTRAEAVNGLDVGHRLMAAGQYELAIDAFNRAALQEGLTPEVLSSLGSANLGLGRLGQAEDLLRRAVKDAPEWLEALNNLGVVLLERGKTAEAEQILRRAYAFDNGESDAIRDNLRLALENLDNPGHSDATGSDYKLVRQGGGVYRIQTTP</sequence>
<evidence type="ECO:0000313" key="2">
    <source>
        <dbReference type="EMBL" id="KUP92361.1"/>
    </source>
</evidence>
<organism evidence="2 3">
    <name type="scientific">Tritonibacter horizontis</name>
    <dbReference type="NCBI Taxonomy" id="1768241"/>
    <lineage>
        <taxon>Bacteria</taxon>
        <taxon>Pseudomonadati</taxon>
        <taxon>Pseudomonadota</taxon>
        <taxon>Alphaproteobacteria</taxon>
        <taxon>Rhodobacterales</taxon>
        <taxon>Paracoccaceae</taxon>
        <taxon>Tritonibacter</taxon>
    </lineage>
</organism>
<dbReference type="OrthoDB" id="495305at2"/>
<dbReference type="RefSeq" id="WP_068244499.1">
    <property type="nucleotide sequence ID" value="NZ_LPUY01000075.1"/>
</dbReference>
<dbReference type="EMBL" id="LPUY01000075">
    <property type="protein sequence ID" value="KUP92361.1"/>
    <property type="molecule type" value="Genomic_DNA"/>
</dbReference>
<dbReference type="Pfam" id="PF13432">
    <property type="entry name" value="TPR_16"/>
    <property type="match status" value="1"/>
</dbReference>
<gene>
    <name evidence="2" type="ORF">TRIHO_26650</name>
</gene>
<dbReference type="PATRIC" id="fig|1768241.3.peg.2788"/>